<dbReference type="InterPro" id="IPR003821">
    <property type="entry name" value="DXP_reductoisomerase"/>
</dbReference>
<comment type="function">
    <text evidence="9">Catalyzes the NADPH-dependent rearrangement and reduction of 1-deoxy-D-xylulose-5-phosphate (DXP) to 2-C-methyl-D-erythritol 4-phosphate (MEP).</text>
</comment>
<dbReference type="Pfam" id="PF02670">
    <property type="entry name" value="DXP_reductoisom"/>
    <property type="match status" value="1"/>
</dbReference>
<comment type="catalytic activity">
    <reaction evidence="8">
        <text>2-C-methyl-D-erythritol 4-phosphate + NADP(+) = 1-deoxy-D-xylulose 5-phosphate + NADPH + H(+)</text>
        <dbReference type="Rhea" id="RHEA:13717"/>
        <dbReference type="ChEBI" id="CHEBI:15378"/>
        <dbReference type="ChEBI" id="CHEBI:57783"/>
        <dbReference type="ChEBI" id="CHEBI:57792"/>
        <dbReference type="ChEBI" id="CHEBI:58262"/>
        <dbReference type="ChEBI" id="CHEBI:58349"/>
        <dbReference type="EC" id="1.1.1.267"/>
    </reaction>
    <physiologicalReaction direction="right-to-left" evidence="8">
        <dbReference type="Rhea" id="RHEA:13719"/>
    </physiologicalReaction>
</comment>
<accession>W4UVG1</accession>
<sequence length="396" mass="43479">MIMNKDKDSKRKQIAILGSTGSIGTQALQVIEEHPDLYEVYALTANNRVEQLIAQVRKFQPEVVVIANEDKYGQLKEALADLPVKVYAGTEAICQMVESGPIDIVLTAMVGYAGLKPTIHAIRARKTIALANKETLVVAGELINQLAQQYHSPILPVDSEHSAVFQCLTGEIGNPIEKIILTASGGPFRTCSMEQLKTVTKVQALKHPNWDMGAKVTIDSASLMNKGFEMIEAKWLFGVAPQQIEVVVHPQSVIHSMVQFEDGSIKAQLGMPDMRLPIQYAFSYPDRVRSSFDRIDFATCSNLTFEQPDTTRFRNLALAYEAMNRGGNMPCIVNAANEVVVASFLKDGISFLGMSDVIEKTMERATFVAAPTYDDYVASDAEARKIAASFVPSFPA</sequence>
<evidence type="ECO:0000313" key="14">
    <source>
        <dbReference type="Proteomes" id="UP000019131"/>
    </source>
</evidence>
<feature type="binding site" evidence="9">
    <location>
        <position position="133"/>
    </location>
    <ligand>
        <name>1-deoxy-D-xylulose 5-phosphate</name>
        <dbReference type="ChEBI" id="CHEBI:57792"/>
    </ligand>
</feature>
<dbReference type="InterPro" id="IPR026877">
    <property type="entry name" value="DXPR_C"/>
</dbReference>
<feature type="binding site" evidence="9">
    <location>
        <position position="220"/>
    </location>
    <ligand>
        <name>1-deoxy-D-xylulose 5-phosphate</name>
        <dbReference type="ChEBI" id="CHEBI:57792"/>
    </ligand>
</feature>
<keyword evidence="9" id="KW-0460">Magnesium</keyword>
<feature type="binding site" evidence="9">
    <location>
        <position position="22"/>
    </location>
    <ligand>
        <name>NADPH</name>
        <dbReference type="ChEBI" id="CHEBI:57783"/>
    </ligand>
</feature>
<feature type="domain" description="DXP reductoisomerase C-terminal" evidence="12">
    <location>
        <begin position="269"/>
        <end position="385"/>
    </location>
</feature>
<evidence type="ECO:0000259" key="10">
    <source>
        <dbReference type="Pfam" id="PF02670"/>
    </source>
</evidence>
<feature type="binding site" evidence="9">
    <location>
        <position position="229"/>
    </location>
    <ligand>
        <name>Mn(2+)</name>
        <dbReference type="ChEBI" id="CHEBI:29035"/>
    </ligand>
</feature>
<evidence type="ECO:0000256" key="2">
    <source>
        <dbReference type="ARBA" id="ARBA00006825"/>
    </source>
</evidence>
<feature type="binding site" evidence="9">
    <location>
        <position position="213"/>
    </location>
    <ligand>
        <name>NADPH</name>
        <dbReference type="ChEBI" id="CHEBI:57783"/>
    </ligand>
</feature>
<feature type="binding site" evidence="9">
    <location>
        <position position="225"/>
    </location>
    <ligand>
        <name>1-deoxy-D-xylulose 5-phosphate</name>
        <dbReference type="ChEBI" id="CHEBI:57792"/>
    </ligand>
</feature>
<comment type="cofactor">
    <cofactor evidence="9">
        <name>Mg(2+)</name>
        <dbReference type="ChEBI" id="CHEBI:18420"/>
    </cofactor>
    <cofactor evidence="9">
        <name>Mn(2+)</name>
        <dbReference type="ChEBI" id="CHEBI:29035"/>
    </cofactor>
</comment>
<comment type="similarity">
    <text evidence="2 9">Belongs to the DXR family.</text>
</comment>
<keyword evidence="14" id="KW-1185">Reference proteome</keyword>
<dbReference type="InterPro" id="IPR036169">
    <property type="entry name" value="DXPR_C_sf"/>
</dbReference>
<feature type="binding site" evidence="9">
    <location>
        <position position="160"/>
    </location>
    <ligand>
        <name>1-deoxy-D-xylulose 5-phosphate</name>
        <dbReference type="ChEBI" id="CHEBI:57792"/>
    </ligand>
</feature>
<dbReference type="PANTHER" id="PTHR30525:SF0">
    <property type="entry name" value="1-DEOXY-D-XYLULOSE 5-PHOSPHATE REDUCTOISOMERASE, CHLOROPLASTIC"/>
    <property type="match status" value="1"/>
</dbReference>
<dbReference type="GO" id="GO:0030604">
    <property type="term" value="F:1-deoxy-D-xylulose-5-phosphate reductoisomerase activity"/>
    <property type="evidence" value="ECO:0007669"/>
    <property type="project" value="UniProtKB-UniRule"/>
</dbReference>
<feature type="binding site" evidence="9">
    <location>
        <position position="160"/>
    </location>
    <ligand>
        <name>Mn(2+)</name>
        <dbReference type="ChEBI" id="CHEBI:29035"/>
    </ligand>
</feature>
<dbReference type="Gene3D" id="1.10.1740.10">
    <property type="match status" value="1"/>
</dbReference>
<keyword evidence="4 9" id="KW-0521">NADP</keyword>
<name>W4UVG1_9BACE</name>
<dbReference type="Pfam" id="PF13288">
    <property type="entry name" value="DXPR_C"/>
    <property type="match status" value="1"/>
</dbReference>
<feature type="binding site" evidence="9">
    <location>
        <position position="21"/>
    </location>
    <ligand>
        <name>NADPH</name>
        <dbReference type="ChEBI" id="CHEBI:57783"/>
    </ligand>
</feature>
<dbReference type="GO" id="GO:0070402">
    <property type="term" value="F:NADPH binding"/>
    <property type="evidence" value="ECO:0007669"/>
    <property type="project" value="InterPro"/>
</dbReference>
<dbReference type="FunFam" id="3.40.50.720:FF:000045">
    <property type="entry name" value="1-deoxy-D-xylulose 5-phosphate reductoisomerase"/>
    <property type="match status" value="1"/>
</dbReference>
<comment type="caution">
    <text evidence="13">The sequence shown here is derived from an EMBL/GenBank/DDBJ whole genome shotgun (WGS) entry which is preliminary data.</text>
</comment>
<feature type="binding site" evidence="9">
    <location>
        <position position="134"/>
    </location>
    <ligand>
        <name>NADPH</name>
        <dbReference type="ChEBI" id="CHEBI:57783"/>
    </ligand>
</feature>
<dbReference type="STRING" id="1445607.JCM10512_3639"/>
<dbReference type="Gene3D" id="3.40.50.720">
    <property type="entry name" value="NAD(P)-binding Rossmann-like Domain"/>
    <property type="match status" value="1"/>
</dbReference>
<feature type="binding site" evidence="9">
    <location>
        <position position="184"/>
    </location>
    <ligand>
        <name>1-deoxy-D-xylulose 5-phosphate</name>
        <dbReference type="ChEBI" id="CHEBI:57792"/>
    </ligand>
</feature>
<feature type="binding site" evidence="9">
    <location>
        <position position="23"/>
    </location>
    <ligand>
        <name>NADPH</name>
        <dbReference type="ChEBI" id="CHEBI:57783"/>
    </ligand>
</feature>
<comment type="caution">
    <text evidence="9">Lacks conserved residue(s) required for the propagation of feature annotation.</text>
</comment>
<dbReference type="EMBL" id="BAIV01000024">
    <property type="protein sequence ID" value="GAE85225.1"/>
    <property type="molecule type" value="Genomic_DNA"/>
</dbReference>
<dbReference type="Pfam" id="PF08436">
    <property type="entry name" value="DXP_redisom_C"/>
    <property type="match status" value="1"/>
</dbReference>
<keyword evidence="5 9" id="KW-0560">Oxidoreductase</keyword>
<evidence type="ECO:0000256" key="9">
    <source>
        <dbReference type="HAMAP-Rule" id="MF_00183"/>
    </source>
</evidence>
<feature type="binding site" evidence="9">
    <location>
        <position position="159"/>
    </location>
    <ligand>
        <name>1-deoxy-D-xylulose 5-phosphate</name>
        <dbReference type="ChEBI" id="CHEBI:57792"/>
    </ligand>
</feature>
<dbReference type="InterPro" id="IPR013512">
    <property type="entry name" value="DXP_reductoisomerase_N"/>
</dbReference>
<evidence type="ECO:0000256" key="5">
    <source>
        <dbReference type="ARBA" id="ARBA00023002"/>
    </source>
</evidence>
<evidence type="ECO:0000256" key="7">
    <source>
        <dbReference type="ARBA" id="ARBA00023229"/>
    </source>
</evidence>
<dbReference type="SUPFAM" id="SSF51735">
    <property type="entry name" value="NAD(P)-binding Rossmann-fold domains"/>
    <property type="match status" value="1"/>
</dbReference>
<keyword evidence="6 9" id="KW-0464">Manganese</keyword>
<dbReference type="HAMAP" id="MF_00183">
    <property type="entry name" value="DXP_reductoisom"/>
    <property type="match status" value="1"/>
</dbReference>
<dbReference type="GO" id="GO:0030145">
    <property type="term" value="F:manganese ion binding"/>
    <property type="evidence" value="ECO:0007669"/>
    <property type="project" value="TreeGrafter"/>
</dbReference>
<evidence type="ECO:0000259" key="12">
    <source>
        <dbReference type="Pfam" id="PF13288"/>
    </source>
</evidence>
<dbReference type="GO" id="GO:0051484">
    <property type="term" value="P:isopentenyl diphosphate biosynthetic process, methylerythritol 4-phosphate pathway involved in terpenoid biosynthetic process"/>
    <property type="evidence" value="ECO:0007669"/>
    <property type="project" value="UniProtKB-ARBA"/>
</dbReference>
<evidence type="ECO:0000259" key="11">
    <source>
        <dbReference type="Pfam" id="PF08436"/>
    </source>
</evidence>
<feature type="binding site" evidence="9">
    <location>
        <position position="207"/>
    </location>
    <ligand>
        <name>1-deoxy-D-xylulose 5-phosphate</name>
        <dbReference type="ChEBI" id="CHEBI:57792"/>
    </ligand>
</feature>
<evidence type="ECO:0000256" key="4">
    <source>
        <dbReference type="ARBA" id="ARBA00022857"/>
    </source>
</evidence>
<dbReference type="Proteomes" id="UP000019131">
    <property type="component" value="Unassembled WGS sequence"/>
</dbReference>
<feature type="binding site" evidence="9">
    <location>
        <position position="158"/>
    </location>
    <ligand>
        <name>Mn(2+)</name>
        <dbReference type="ChEBI" id="CHEBI:29035"/>
    </ligand>
</feature>
<feature type="binding site" evidence="9">
    <location>
        <position position="132"/>
    </location>
    <ligand>
        <name>NADPH</name>
        <dbReference type="ChEBI" id="CHEBI:57783"/>
    </ligand>
</feature>
<keyword evidence="7 9" id="KW-0414">Isoprene biosynthesis</keyword>
<feature type="binding site" evidence="9">
    <location>
        <position position="20"/>
    </location>
    <ligand>
        <name>NADPH</name>
        <dbReference type="ChEBI" id="CHEBI:57783"/>
    </ligand>
</feature>
<dbReference type="NCBIfam" id="NF009114">
    <property type="entry name" value="PRK12464.1"/>
    <property type="match status" value="1"/>
</dbReference>
<keyword evidence="13" id="KW-0413">Isomerase</keyword>
<dbReference type="InterPro" id="IPR036291">
    <property type="entry name" value="NAD(P)-bd_dom_sf"/>
</dbReference>
<dbReference type="UniPathway" id="UPA00056">
    <property type="reaction ID" value="UER00092"/>
</dbReference>
<evidence type="ECO:0000256" key="8">
    <source>
        <dbReference type="ARBA" id="ARBA00048543"/>
    </source>
</evidence>
<dbReference type="SUPFAM" id="SSF69055">
    <property type="entry name" value="1-deoxy-D-xylulose-5-phosphate reductoisomerase, C-terminal domain"/>
    <property type="match status" value="1"/>
</dbReference>
<protein>
    <recommendedName>
        <fullName evidence="9">1-deoxy-D-xylulose 5-phosphate reductoisomerase</fullName>
        <shortName evidence="9">DXP reductoisomerase</shortName>
        <ecNumber evidence="9">1.1.1.267</ecNumber>
    </recommendedName>
    <alternativeName>
        <fullName evidence="9">1-deoxyxylulose-5-phosphate reductoisomerase</fullName>
    </alternativeName>
    <alternativeName>
        <fullName evidence="9">2-C-methyl-D-erythritol 4-phosphate synthase</fullName>
    </alternativeName>
</protein>
<dbReference type="NCBIfam" id="TIGR00243">
    <property type="entry name" value="Dxr"/>
    <property type="match status" value="1"/>
</dbReference>
<dbReference type="AlphaFoldDB" id="W4UVG1"/>
<dbReference type="PIRSF" id="PIRSF006205">
    <property type="entry name" value="Dxp_reductismrs"/>
    <property type="match status" value="1"/>
</dbReference>
<comment type="pathway">
    <text evidence="1 9">Isoprenoid biosynthesis; isopentenyl diphosphate biosynthesis via DXP pathway; isopentenyl diphosphate from 1-deoxy-D-xylulose 5-phosphate: step 1/6.</text>
</comment>
<keyword evidence="3 9" id="KW-0479">Metal-binding</keyword>
<proteinExistence type="inferred from homology"/>
<organism evidence="13 14">
    <name type="scientific">Bacteroides reticulotermitis JCM 10512</name>
    <dbReference type="NCBI Taxonomy" id="1445607"/>
    <lineage>
        <taxon>Bacteria</taxon>
        <taxon>Pseudomonadati</taxon>
        <taxon>Bacteroidota</taxon>
        <taxon>Bacteroidia</taxon>
        <taxon>Bacteroidales</taxon>
        <taxon>Bacteroidaceae</taxon>
        <taxon>Bacteroides</taxon>
    </lineage>
</organism>
<dbReference type="SUPFAM" id="SSF55347">
    <property type="entry name" value="Glyceraldehyde-3-phosphate dehydrogenase-like, C-terminal domain"/>
    <property type="match status" value="1"/>
</dbReference>
<feature type="domain" description="1-deoxy-D-xylulose 5-phosphate reductoisomerase C-terminal" evidence="11">
    <location>
        <begin position="154"/>
        <end position="237"/>
    </location>
</feature>
<evidence type="ECO:0000256" key="1">
    <source>
        <dbReference type="ARBA" id="ARBA00005094"/>
    </source>
</evidence>
<dbReference type="GO" id="GO:0016853">
    <property type="term" value="F:isomerase activity"/>
    <property type="evidence" value="ECO:0007669"/>
    <property type="project" value="UniProtKB-KW"/>
</dbReference>
<evidence type="ECO:0000256" key="3">
    <source>
        <dbReference type="ARBA" id="ARBA00022723"/>
    </source>
</evidence>
<evidence type="ECO:0000256" key="6">
    <source>
        <dbReference type="ARBA" id="ARBA00023211"/>
    </source>
</evidence>
<dbReference type="PANTHER" id="PTHR30525">
    <property type="entry name" value="1-DEOXY-D-XYLULOSE 5-PHOSPHATE REDUCTOISOMERASE"/>
    <property type="match status" value="1"/>
</dbReference>
<gene>
    <name evidence="9" type="primary">dxr</name>
    <name evidence="13" type="ORF">JCM10512_3639</name>
</gene>
<feature type="binding site" evidence="9">
    <location>
        <position position="229"/>
    </location>
    <ligand>
        <name>1-deoxy-D-xylulose 5-phosphate</name>
        <dbReference type="ChEBI" id="CHEBI:57792"/>
    </ligand>
</feature>
<reference evidence="13 14" key="1">
    <citation type="journal article" date="2014" name="Genome Announc.">
        <title>Draft Genome Sequence of Bacteroides reticulotermitis Strain JCM 10512T, Isolated from the Gut of a Termite.</title>
        <authorList>
            <person name="Yuki M."/>
            <person name="Oshima K."/>
            <person name="Suda W."/>
            <person name="Sakamoto M."/>
            <person name="Iida T."/>
            <person name="Hattori M."/>
            <person name="Ohkuma M."/>
        </authorList>
    </citation>
    <scope>NUCLEOTIDE SEQUENCE [LARGE SCALE GENOMIC DNA]</scope>
    <source>
        <strain evidence="13 14">JCM 10512</strain>
    </source>
</reference>
<dbReference type="EC" id="1.1.1.267" evidence="9"/>
<evidence type="ECO:0000313" key="13">
    <source>
        <dbReference type="EMBL" id="GAE85225.1"/>
    </source>
</evidence>
<feature type="domain" description="1-deoxy-D-xylulose 5-phosphate reductoisomerase N-terminal" evidence="10">
    <location>
        <begin position="14"/>
        <end position="140"/>
    </location>
</feature>
<dbReference type="InterPro" id="IPR013644">
    <property type="entry name" value="DXP_reductoisomerase_C"/>
</dbReference>
<feature type="binding site" evidence="9">
    <location>
        <position position="226"/>
    </location>
    <ligand>
        <name>1-deoxy-D-xylulose 5-phosphate</name>
        <dbReference type="ChEBI" id="CHEBI:57792"/>
    </ligand>
</feature>